<evidence type="ECO:0000313" key="4">
    <source>
        <dbReference type="Proteomes" id="UP001152422"/>
    </source>
</evidence>
<dbReference type="EMBL" id="JAMBQA010000003">
    <property type="protein sequence ID" value="MDG0845911.1"/>
    <property type="molecule type" value="Genomic_DNA"/>
</dbReference>
<evidence type="ECO:0000313" key="3">
    <source>
        <dbReference type="EMBL" id="MDG0845911.1"/>
    </source>
</evidence>
<sequence length="259" mass="28342">MTQANTTVVDALFEAFKQHEPIDFVSQTHNISEREAYQTQDLLIDKLQDVDQSNIAGYKVSMTSAATQSIANTDEPAYGTILSSKIVESNGSVSLSSLFSPLIEPEIMFILTKDLSSNPTNEEVLSSVKIAPGIEIPDARYKNWFPNFTLGDLLADNTATGLIVVGETIDPLSYEDFANIHMKLSYNGIVEHEGDSTEVLGNPVESVKWLAQKLATHDKKLHKGHIISSGTFISPIPVELGSYKAEYSDVGQVDVTFVD</sequence>
<dbReference type="RefSeq" id="WP_056935185.1">
    <property type="nucleotide sequence ID" value="NZ_CP013114.1"/>
</dbReference>
<dbReference type="Pfam" id="PF01557">
    <property type="entry name" value="FAA_hydrolase"/>
    <property type="match status" value="1"/>
</dbReference>
<reference evidence="3" key="1">
    <citation type="submission" date="2022-05" db="EMBL/GenBank/DDBJ databases">
        <title>Comparative genomics of Staphylococcus equorum isolates.</title>
        <authorList>
            <person name="Luelf R.H."/>
        </authorList>
    </citation>
    <scope>NUCLEOTIDE SEQUENCE</scope>
    <source>
        <strain evidence="3">TMW 2.2497</strain>
    </source>
</reference>
<dbReference type="Proteomes" id="UP001152422">
    <property type="component" value="Unassembled WGS sequence"/>
</dbReference>
<evidence type="ECO:0000259" key="2">
    <source>
        <dbReference type="Pfam" id="PF01557"/>
    </source>
</evidence>
<accession>A0A9X4L4M4</accession>
<dbReference type="GO" id="GO:0008684">
    <property type="term" value="F:2-oxopent-4-enoate hydratase activity"/>
    <property type="evidence" value="ECO:0007669"/>
    <property type="project" value="TreeGrafter"/>
</dbReference>
<organism evidence="3 4">
    <name type="scientific">Staphylococcus equorum</name>
    <dbReference type="NCBI Taxonomy" id="246432"/>
    <lineage>
        <taxon>Bacteria</taxon>
        <taxon>Bacillati</taxon>
        <taxon>Bacillota</taxon>
        <taxon>Bacilli</taxon>
        <taxon>Bacillales</taxon>
        <taxon>Staphylococcaceae</taxon>
        <taxon>Staphylococcus</taxon>
    </lineage>
</organism>
<dbReference type="GO" id="GO:0005737">
    <property type="term" value="C:cytoplasm"/>
    <property type="evidence" value="ECO:0007669"/>
    <property type="project" value="TreeGrafter"/>
</dbReference>
<dbReference type="PANTHER" id="PTHR30143:SF0">
    <property type="entry name" value="2-KETO-4-PENTENOATE HYDRATASE"/>
    <property type="match status" value="1"/>
</dbReference>
<dbReference type="InterPro" id="IPR050772">
    <property type="entry name" value="Hydratase-Decarb/MhpD_sf"/>
</dbReference>
<dbReference type="SUPFAM" id="SSF56529">
    <property type="entry name" value="FAH"/>
    <property type="match status" value="1"/>
</dbReference>
<keyword evidence="1" id="KW-0456">Lyase</keyword>
<dbReference type="PANTHER" id="PTHR30143">
    <property type="entry name" value="ACID HYDRATASE"/>
    <property type="match status" value="1"/>
</dbReference>
<protein>
    <submittedName>
        <fullName evidence="3">2-keto-4-pentenoate hydratase</fullName>
    </submittedName>
</protein>
<dbReference type="KEGG" id="seqo:SE1039_01770"/>
<dbReference type="InterPro" id="IPR036663">
    <property type="entry name" value="Fumarylacetoacetase_C_sf"/>
</dbReference>
<evidence type="ECO:0000256" key="1">
    <source>
        <dbReference type="ARBA" id="ARBA00023239"/>
    </source>
</evidence>
<feature type="domain" description="Fumarylacetoacetase-like C-terminal" evidence="2">
    <location>
        <begin position="103"/>
        <end position="232"/>
    </location>
</feature>
<dbReference type="Gene3D" id="3.90.850.10">
    <property type="entry name" value="Fumarylacetoacetase-like, C-terminal domain"/>
    <property type="match status" value="1"/>
</dbReference>
<dbReference type="InterPro" id="IPR011234">
    <property type="entry name" value="Fumarylacetoacetase-like_C"/>
</dbReference>
<comment type="caution">
    <text evidence="3">The sequence shown here is derived from an EMBL/GenBank/DDBJ whole genome shotgun (WGS) entry which is preliminary data.</text>
</comment>
<keyword evidence="4" id="KW-1185">Reference proteome</keyword>
<proteinExistence type="predicted"/>
<gene>
    <name evidence="3" type="ORF">M4L89_06695</name>
</gene>
<name>A0A9X4L4M4_9STAP</name>
<dbReference type="AlphaFoldDB" id="A0A9X4L4M4"/>